<dbReference type="AlphaFoldDB" id="A0A3T2I071"/>
<protein>
    <submittedName>
        <fullName evidence="1">Uncharacterized protein</fullName>
    </submittedName>
</protein>
<sequence length="99" mass="11506">MKYCCISIIIIICYYLTNEKMKLDLGISTTTIVEEVKKNREDYSTLLNKLAEKELKGITTLRNFRLLVSSIFLIIVILLIAITYLAKKRQRITEDFIAN</sequence>
<reference evidence="1 2" key="1">
    <citation type="submission" date="2019-04" db="EMBL/GenBank/DDBJ databases">
        <authorList>
            <person name="Ashton P.M."/>
            <person name="Dallman T."/>
            <person name="Nair S."/>
            <person name="De Pinna E."/>
            <person name="Peters T."/>
            <person name="Grant K."/>
        </authorList>
    </citation>
    <scope>NUCLEOTIDE SEQUENCE [LARGE SCALE GENOMIC DNA]</scope>
    <source>
        <strain evidence="1 2">406731</strain>
    </source>
</reference>
<dbReference type="Proteomes" id="UP000566597">
    <property type="component" value="Unassembled WGS sequence"/>
</dbReference>
<organism evidence="1 2">
    <name type="scientific">Listeria monocytogenes</name>
    <dbReference type="NCBI Taxonomy" id="1639"/>
    <lineage>
        <taxon>Bacteria</taxon>
        <taxon>Bacillati</taxon>
        <taxon>Bacillota</taxon>
        <taxon>Bacilli</taxon>
        <taxon>Bacillales</taxon>
        <taxon>Listeriaceae</taxon>
        <taxon>Listeria</taxon>
    </lineage>
</organism>
<dbReference type="EMBL" id="AABEVT010000001">
    <property type="protein sequence ID" value="EAH0251294.1"/>
    <property type="molecule type" value="Genomic_DNA"/>
</dbReference>
<proteinExistence type="predicted"/>
<gene>
    <name evidence="1" type="ORF">D4U23_02710</name>
</gene>
<comment type="caution">
    <text evidence="1">The sequence shown here is derived from an EMBL/GenBank/DDBJ whole genome shotgun (WGS) entry which is preliminary data.</text>
</comment>
<evidence type="ECO:0000313" key="2">
    <source>
        <dbReference type="Proteomes" id="UP000566597"/>
    </source>
</evidence>
<evidence type="ECO:0000313" key="1">
    <source>
        <dbReference type="EMBL" id="EAH0251294.1"/>
    </source>
</evidence>
<name>A0A3T2I071_LISMN</name>
<dbReference type="RefSeq" id="WP_057171681.1">
    <property type="nucleotide sequence ID" value="NZ_CP045970.1"/>
</dbReference>
<accession>A0A3T2I071</accession>